<evidence type="ECO:0000256" key="1">
    <source>
        <dbReference type="ARBA" id="ARBA00022737"/>
    </source>
</evidence>
<proteinExistence type="predicted"/>
<dbReference type="SMART" id="SM00028">
    <property type="entry name" value="TPR"/>
    <property type="match status" value="8"/>
</dbReference>
<gene>
    <name evidence="4" type="ORF">IDJ77_26875</name>
</gene>
<organism evidence="4 5">
    <name type="scientific">Mucilaginibacter pankratovii</name>
    <dbReference type="NCBI Taxonomy" id="2772110"/>
    <lineage>
        <taxon>Bacteria</taxon>
        <taxon>Pseudomonadati</taxon>
        <taxon>Bacteroidota</taxon>
        <taxon>Sphingobacteriia</taxon>
        <taxon>Sphingobacteriales</taxon>
        <taxon>Sphingobacteriaceae</taxon>
        <taxon>Mucilaginibacter</taxon>
    </lineage>
</organism>
<evidence type="ECO:0000313" key="5">
    <source>
        <dbReference type="Proteomes" id="UP000606600"/>
    </source>
</evidence>
<protein>
    <submittedName>
        <fullName evidence="4">Tetratricopeptide repeat protein</fullName>
    </submittedName>
</protein>
<keyword evidence="5" id="KW-1185">Reference proteome</keyword>
<dbReference type="PANTHER" id="PTHR45641">
    <property type="entry name" value="TETRATRICOPEPTIDE REPEAT PROTEIN (AFU_ORTHOLOGUE AFUA_6G03870)"/>
    <property type="match status" value="1"/>
</dbReference>
<dbReference type="PANTHER" id="PTHR45641:SF19">
    <property type="entry name" value="NEPHROCYSTIN-3"/>
    <property type="match status" value="1"/>
</dbReference>
<feature type="repeat" description="TPR" evidence="3">
    <location>
        <begin position="309"/>
        <end position="342"/>
    </location>
</feature>
<dbReference type="Gene3D" id="1.25.40.10">
    <property type="entry name" value="Tetratricopeptide repeat domain"/>
    <property type="match status" value="3"/>
</dbReference>
<evidence type="ECO:0000256" key="2">
    <source>
        <dbReference type="ARBA" id="ARBA00022803"/>
    </source>
</evidence>
<reference evidence="4 5" key="1">
    <citation type="submission" date="2020-09" db="EMBL/GenBank/DDBJ databases">
        <title>Novel species of Mucilaginibacter isolated from a glacier on the Tibetan Plateau.</title>
        <authorList>
            <person name="Liu Q."/>
            <person name="Xin Y.-H."/>
        </authorList>
    </citation>
    <scope>NUCLEOTIDE SEQUENCE [LARGE SCALE GENOMIC DNA]</scope>
    <source>
        <strain evidence="4 5">ZT4R22</strain>
    </source>
</reference>
<dbReference type="PROSITE" id="PS50005">
    <property type="entry name" value="TPR"/>
    <property type="match status" value="2"/>
</dbReference>
<evidence type="ECO:0000313" key="4">
    <source>
        <dbReference type="EMBL" id="MBD1367464.1"/>
    </source>
</evidence>
<dbReference type="Pfam" id="PF00515">
    <property type="entry name" value="TPR_1"/>
    <property type="match status" value="1"/>
</dbReference>
<dbReference type="RefSeq" id="WP_191192098.1">
    <property type="nucleotide sequence ID" value="NZ_JACWMY010000021.1"/>
</dbReference>
<keyword evidence="1" id="KW-0677">Repeat</keyword>
<dbReference type="InterPro" id="IPR019734">
    <property type="entry name" value="TPR_rpt"/>
</dbReference>
<keyword evidence="2 3" id="KW-0802">TPR repeat</keyword>
<feature type="repeat" description="TPR" evidence="3">
    <location>
        <begin position="354"/>
        <end position="387"/>
    </location>
</feature>
<dbReference type="Pfam" id="PF13181">
    <property type="entry name" value="TPR_8"/>
    <property type="match status" value="1"/>
</dbReference>
<dbReference type="Proteomes" id="UP000606600">
    <property type="component" value="Unassembled WGS sequence"/>
</dbReference>
<dbReference type="SUPFAM" id="SSF48452">
    <property type="entry name" value="TPR-like"/>
    <property type="match status" value="3"/>
</dbReference>
<evidence type="ECO:0000256" key="3">
    <source>
        <dbReference type="PROSITE-ProRule" id="PRU00339"/>
    </source>
</evidence>
<dbReference type="InterPro" id="IPR011990">
    <property type="entry name" value="TPR-like_helical_dom_sf"/>
</dbReference>
<name>A0ABR7WYV7_9SPHI</name>
<comment type="caution">
    <text evidence="4">The sequence shown here is derived from an EMBL/GenBank/DDBJ whole genome shotgun (WGS) entry which is preliminary data.</text>
</comment>
<dbReference type="EMBL" id="JACWMY010000021">
    <property type="protein sequence ID" value="MBD1367464.1"/>
    <property type="molecule type" value="Genomic_DNA"/>
</dbReference>
<accession>A0ABR7WYV7</accession>
<sequence>MEGLTLLKSKNHIPYFEHFVGRLTSEEQNTVQIALIFNVIGVDYFKNNDLTKAKSFLGKAYEIIIPFRDNKDQFAISSAATVIGNIGVIEMKLNNLEDALGFLELAAKTDYGMYKDGLKSAEDTAHSLTNLGDYWLEYHDLYNAGEFYDQALLLWDLAIEKAPTAAIKLRKARLLNKFAQIHFMRSQYIIAERYCKEAVDIIKEYESPTVEVLEPLVEIYLTLGQVLQKARAKNEAERIYKHGITLAEALAKESENAFGPVLTNLLCHFGACKREFGELDEAEEILLSGLDRYRKHSELLPEKYQVNIAKAYMDLGVIYAEQRKYDLSEVSYNESLSIKEKLALKNPSFESSKLSVYNNRAGLYRSMGNLERALEDFKKALAIAEGGLDDEKLAVSSLRANILTNIAYVQHDLDDPEFEKSIDLAITIYRNIVTKDKDFYKLPFADVLVKKGKMLGDRGSLKDALIPLNEAIEIQTALLSDDNDIWLSASDTLTMLIACHLDLDNVRLAGGMIHMNLLTLRRYDKSKKHFQKALQWTYDLFRSRNYDFMIFLNDVELSYKELYKEDFFVKKAN</sequence>